<comment type="caution">
    <text evidence="2">The sequence shown here is derived from an EMBL/GenBank/DDBJ whole genome shotgun (WGS) entry which is preliminary data.</text>
</comment>
<gene>
    <name evidence="2" type="ORF">FA13DRAFT_1807982</name>
</gene>
<name>A0A4Y7TZD3_COPMI</name>
<feature type="transmembrane region" description="Helical" evidence="1">
    <location>
        <begin position="94"/>
        <end position="115"/>
    </location>
</feature>
<feature type="transmembrane region" description="Helical" evidence="1">
    <location>
        <begin position="53"/>
        <end position="74"/>
    </location>
</feature>
<evidence type="ECO:0000313" key="2">
    <source>
        <dbReference type="EMBL" id="TEB39525.1"/>
    </source>
</evidence>
<proteinExistence type="predicted"/>
<accession>A0A4Y7TZD3</accession>
<evidence type="ECO:0008006" key="4">
    <source>
        <dbReference type="Google" id="ProtNLM"/>
    </source>
</evidence>
<keyword evidence="1" id="KW-0472">Membrane</keyword>
<evidence type="ECO:0000256" key="1">
    <source>
        <dbReference type="SAM" id="Phobius"/>
    </source>
</evidence>
<feature type="transmembrane region" description="Helical" evidence="1">
    <location>
        <begin position="173"/>
        <end position="190"/>
    </location>
</feature>
<dbReference type="Proteomes" id="UP000298030">
    <property type="component" value="Unassembled WGS sequence"/>
</dbReference>
<keyword evidence="3" id="KW-1185">Reference proteome</keyword>
<protein>
    <recommendedName>
        <fullName evidence="4">Integral membrane protein</fullName>
    </recommendedName>
</protein>
<feature type="transmembrane region" description="Helical" evidence="1">
    <location>
        <begin position="135"/>
        <end position="161"/>
    </location>
</feature>
<evidence type="ECO:0000313" key="3">
    <source>
        <dbReference type="Proteomes" id="UP000298030"/>
    </source>
</evidence>
<keyword evidence="1" id="KW-1133">Transmembrane helix</keyword>
<dbReference type="AlphaFoldDB" id="A0A4Y7TZD3"/>
<dbReference type="OrthoDB" id="2796825at2759"/>
<dbReference type="EMBL" id="QPFP01000001">
    <property type="protein sequence ID" value="TEB39525.1"/>
    <property type="molecule type" value="Genomic_DNA"/>
</dbReference>
<reference evidence="2 3" key="1">
    <citation type="journal article" date="2019" name="Nat. Ecol. Evol.">
        <title>Megaphylogeny resolves global patterns of mushroom evolution.</title>
        <authorList>
            <person name="Varga T."/>
            <person name="Krizsan K."/>
            <person name="Foldi C."/>
            <person name="Dima B."/>
            <person name="Sanchez-Garcia M."/>
            <person name="Sanchez-Ramirez S."/>
            <person name="Szollosi G.J."/>
            <person name="Szarkandi J.G."/>
            <person name="Papp V."/>
            <person name="Albert L."/>
            <person name="Andreopoulos W."/>
            <person name="Angelini C."/>
            <person name="Antonin V."/>
            <person name="Barry K.W."/>
            <person name="Bougher N.L."/>
            <person name="Buchanan P."/>
            <person name="Buyck B."/>
            <person name="Bense V."/>
            <person name="Catcheside P."/>
            <person name="Chovatia M."/>
            <person name="Cooper J."/>
            <person name="Damon W."/>
            <person name="Desjardin D."/>
            <person name="Finy P."/>
            <person name="Geml J."/>
            <person name="Haridas S."/>
            <person name="Hughes K."/>
            <person name="Justo A."/>
            <person name="Karasinski D."/>
            <person name="Kautmanova I."/>
            <person name="Kiss B."/>
            <person name="Kocsube S."/>
            <person name="Kotiranta H."/>
            <person name="LaButti K.M."/>
            <person name="Lechner B.E."/>
            <person name="Liimatainen K."/>
            <person name="Lipzen A."/>
            <person name="Lukacs Z."/>
            <person name="Mihaltcheva S."/>
            <person name="Morgado L.N."/>
            <person name="Niskanen T."/>
            <person name="Noordeloos M.E."/>
            <person name="Ohm R.A."/>
            <person name="Ortiz-Santana B."/>
            <person name="Ovrebo C."/>
            <person name="Racz N."/>
            <person name="Riley R."/>
            <person name="Savchenko A."/>
            <person name="Shiryaev A."/>
            <person name="Soop K."/>
            <person name="Spirin V."/>
            <person name="Szebenyi C."/>
            <person name="Tomsovsky M."/>
            <person name="Tulloss R.E."/>
            <person name="Uehling J."/>
            <person name="Grigoriev I.V."/>
            <person name="Vagvolgyi C."/>
            <person name="Papp T."/>
            <person name="Martin F.M."/>
            <person name="Miettinen O."/>
            <person name="Hibbett D.S."/>
            <person name="Nagy L.G."/>
        </authorList>
    </citation>
    <scope>NUCLEOTIDE SEQUENCE [LARGE SCALE GENOMIC DNA]</scope>
    <source>
        <strain evidence="2 3">FP101781</strain>
    </source>
</reference>
<organism evidence="2 3">
    <name type="scientific">Coprinellus micaceus</name>
    <name type="common">Glistening ink-cap mushroom</name>
    <name type="synonym">Coprinus micaceus</name>
    <dbReference type="NCBI Taxonomy" id="71717"/>
    <lineage>
        <taxon>Eukaryota</taxon>
        <taxon>Fungi</taxon>
        <taxon>Dikarya</taxon>
        <taxon>Basidiomycota</taxon>
        <taxon>Agaricomycotina</taxon>
        <taxon>Agaricomycetes</taxon>
        <taxon>Agaricomycetidae</taxon>
        <taxon>Agaricales</taxon>
        <taxon>Agaricineae</taxon>
        <taxon>Psathyrellaceae</taxon>
        <taxon>Coprinellus</taxon>
    </lineage>
</organism>
<keyword evidence="1" id="KW-0812">Transmembrane</keyword>
<feature type="transmembrane region" description="Helical" evidence="1">
    <location>
        <begin position="27"/>
        <end position="46"/>
    </location>
</feature>
<sequence length="228" mass="25778">MKWPDDKSPFWYDLSDERARYDVIEKTSAVVLALLGNGMLLYRCYIVWYHRRWLLLLPVLTYIATIPMAILNIFTGTSILNFISLSGGFTDYRFIAAWFILSVATNILATGLISFRLISAHRRLTKSLGAKQSKIYTGIVAILVESSLPFAISGVVASATVRSYLLFPGFANVWYAFAALSPQFIIYRVVREHAWARDLEERATEMQVSRPIAFATRPDTTATMDTNT</sequence>